<comment type="caution">
    <text evidence="1">The sequence shown here is derived from an EMBL/GenBank/DDBJ whole genome shotgun (WGS) entry which is preliminary data.</text>
</comment>
<accession>A0ACB8AWY3</accession>
<reference evidence="1" key="1">
    <citation type="journal article" date="2021" name="New Phytol.">
        <title>Evolutionary innovations through gain and loss of genes in the ectomycorrhizal Boletales.</title>
        <authorList>
            <person name="Wu G."/>
            <person name="Miyauchi S."/>
            <person name="Morin E."/>
            <person name="Kuo A."/>
            <person name="Drula E."/>
            <person name="Varga T."/>
            <person name="Kohler A."/>
            <person name="Feng B."/>
            <person name="Cao Y."/>
            <person name="Lipzen A."/>
            <person name="Daum C."/>
            <person name="Hundley H."/>
            <person name="Pangilinan J."/>
            <person name="Johnson J."/>
            <person name="Barry K."/>
            <person name="LaButti K."/>
            <person name="Ng V."/>
            <person name="Ahrendt S."/>
            <person name="Min B."/>
            <person name="Choi I.G."/>
            <person name="Park H."/>
            <person name="Plett J.M."/>
            <person name="Magnuson J."/>
            <person name="Spatafora J.W."/>
            <person name="Nagy L.G."/>
            <person name="Henrissat B."/>
            <person name="Grigoriev I.V."/>
            <person name="Yang Z.L."/>
            <person name="Xu J."/>
            <person name="Martin F.M."/>
        </authorList>
    </citation>
    <scope>NUCLEOTIDE SEQUENCE</scope>
    <source>
        <strain evidence="1">KUC20120723A-06</strain>
    </source>
</reference>
<keyword evidence="2" id="KW-1185">Reference proteome</keyword>
<proteinExistence type="predicted"/>
<evidence type="ECO:0000313" key="1">
    <source>
        <dbReference type="EMBL" id="KAH7917373.1"/>
    </source>
</evidence>
<name>A0ACB8AWY3_9AGAM</name>
<protein>
    <submittedName>
        <fullName evidence="1">Uncharacterized protein</fullName>
    </submittedName>
</protein>
<organism evidence="1 2">
    <name type="scientific">Leucogyrophana mollusca</name>
    <dbReference type="NCBI Taxonomy" id="85980"/>
    <lineage>
        <taxon>Eukaryota</taxon>
        <taxon>Fungi</taxon>
        <taxon>Dikarya</taxon>
        <taxon>Basidiomycota</taxon>
        <taxon>Agaricomycotina</taxon>
        <taxon>Agaricomycetes</taxon>
        <taxon>Agaricomycetidae</taxon>
        <taxon>Boletales</taxon>
        <taxon>Boletales incertae sedis</taxon>
        <taxon>Leucogyrophana</taxon>
    </lineage>
</organism>
<evidence type="ECO:0000313" key="2">
    <source>
        <dbReference type="Proteomes" id="UP000790709"/>
    </source>
</evidence>
<sequence length="344" mass="38107">MCANERQTDTNNNNIGDGLLVTGLYYKQSPQLAKRAGSSSAITWDSERQLVTVNVTMFPRFSPSGISIPYSSDPVREVISKKRVIRARDYEELAEFHRRFPHADFWIDTLPPPDFALYYRPWDPNPPPPQYTALVIPPHTAAQQLTGPAISPPPYHPWPSVTKKMFPKKGTLQQLPNLLQFDHRPKRRRMPLTPSTSQAASVAPPIHLHLANLPLGDHTGLQRARANTLPLESPNVLIQHEGSGGEPLIEYPTIDSVLKDLNGVMPDASLMRFVAAFGGHGIYYADAAQNSSHEFLANVIGMPVGVIRRFQKYVALVVTRAEKDKGCTKTPVVVGAASDKENKP</sequence>
<dbReference type="Proteomes" id="UP000790709">
    <property type="component" value="Unassembled WGS sequence"/>
</dbReference>
<dbReference type="EMBL" id="MU267096">
    <property type="protein sequence ID" value="KAH7917373.1"/>
    <property type="molecule type" value="Genomic_DNA"/>
</dbReference>
<gene>
    <name evidence="1" type="ORF">BV22DRAFT_1052479</name>
</gene>